<reference evidence="2 3" key="1">
    <citation type="submission" date="2024-01" db="EMBL/GenBank/DDBJ databases">
        <title>The genome of the rayed Mediterranean limpet Patella caerulea (Linnaeus, 1758).</title>
        <authorList>
            <person name="Anh-Thu Weber A."/>
            <person name="Halstead-Nussloch G."/>
        </authorList>
    </citation>
    <scope>NUCLEOTIDE SEQUENCE [LARGE SCALE GENOMIC DNA]</scope>
    <source>
        <strain evidence="2">AATW-2023a</strain>
        <tissue evidence="2">Whole specimen</tissue>
    </source>
</reference>
<accession>A0AAN8JM96</accession>
<dbReference type="InterPro" id="IPR049152">
    <property type="entry name" value="EFR3-like_ARM"/>
</dbReference>
<name>A0AAN8JM96_PATCE</name>
<dbReference type="GO" id="GO:0072659">
    <property type="term" value="P:protein localization to plasma membrane"/>
    <property type="evidence" value="ECO:0007669"/>
    <property type="project" value="TreeGrafter"/>
</dbReference>
<dbReference type="AlphaFoldDB" id="A0AAN8JM96"/>
<sequence length="806" mass="91612">MTGCCVCCSALRPRYKVLVDNIFPEDPQDGLVRINMEKLTFYALSSPEKLDRIGQYLEKRLNREVKGHRIEFVFIAMDALDQLLVSCHAQSLNLFVESFLKMVQKLLECDEPELQISATASFVKFANIEEDTPSYHRRYDFFVSKFSSMSHSGLAKEETRQKIRRAGLHGLQGLVRKTVSDDLQVNIWDPVHMDKIVPSLLFNMDDPSFLATDAESPRDEEHPSYIAEIVFRDLICRASYSSIKSVVGPVLIHLDNHSLWVPNQFAVKCFKIIMYSVQAQYGYIVITSLLEHLDHHVKSDPNIKGGIVGVLFQAVLISAGGSIGTSVLEVFNILLRHLRISVDNKSQNTEMRNKEIEFEDEVINTIGQFANNLPDYQKIEIMMFVMGKFPQFTSDEDVGGAMDSQLQMNLLKTLLKVATKYKTVTFSNTFPPEFLHPLLRMSLLDDPQMRVTVQNILQTLIDRHNNTVKLKHVVLPADVSQLDLTTEKASRQDILFMKKSGMQFYWHIYENMQMSSNKVDNFEALFCTMSLLAIELGDAEILLELLRLALDIQKMVVTSAGLPITHKCAIHGLIAAYINILAYLSSISSLAEYVQQVIETRKKEAKCLLPDFAYNRNNRPNRLSDLENSEDYRSSDLVKENCLFDQNKIAECLSSSGHDASRLSSSFIQKPYNAEMGGVSRSISDIQSINIEIESVDGSPSTYRKQYDEEITVESLKKMLAESSGANKDSEDKRRLEILETFRTAPFEEIVARSEAKSNHFHNKLNEILDNVEDPSERLLTEEDDETGSQATIPVFQMQFPDLFVY</sequence>
<evidence type="ECO:0000256" key="1">
    <source>
        <dbReference type="ARBA" id="ARBA00010216"/>
    </source>
</evidence>
<dbReference type="PANTHER" id="PTHR12444">
    <property type="entry name" value="PROTEIN EFR3 HOMOLOG CMP44E"/>
    <property type="match status" value="1"/>
</dbReference>
<dbReference type="Proteomes" id="UP001347796">
    <property type="component" value="Unassembled WGS sequence"/>
</dbReference>
<dbReference type="Pfam" id="PF21052">
    <property type="entry name" value="EFR3_ARM"/>
    <property type="match status" value="1"/>
</dbReference>
<dbReference type="PANTHER" id="PTHR12444:SF8">
    <property type="entry name" value="PROTEIN EFR3 HOMOLOG CMP44E"/>
    <property type="match status" value="1"/>
</dbReference>
<keyword evidence="3" id="KW-1185">Reference proteome</keyword>
<comment type="similarity">
    <text evidence="1">Belongs to the EFR3 family.</text>
</comment>
<evidence type="ECO:0000313" key="2">
    <source>
        <dbReference type="EMBL" id="KAK6179497.1"/>
    </source>
</evidence>
<evidence type="ECO:0000313" key="3">
    <source>
        <dbReference type="Proteomes" id="UP001347796"/>
    </source>
</evidence>
<dbReference type="InterPro" id="IPR051851">
    <property type="entry name" value="EFR3_Homologs"/>
</dbReference>
<proteinExistence type="inferred from homology"/>
<dbReference type="EMBL" id="JAZGQO010000008">
    <property type="protein sequence ID" value="KAK6179497.1"/>
    <property type="molecule type" value="Genomic_DNA"/>
</dbReference>
<evidence type="ECO:0008006" key="4">
    <source>
        <dbReference type="Google" id="ProtNLM"/>
    </source>
</evidence>
<gene>
    <name evidence="2" type="ORF">SNE40_011843</name>
</gene>
<comment type="caution">
    <text evidence="2">The sequence shown here is derived from an EMBL/GenBank/DDBJ whole genome shotgun (WGS) entry which is preliminary data.</text>
</comment>
<dbReference type="GO" id="GO:0005886">
    <property type="term" value="C:plasma membrane"/>
    <property type="evidence" value="ECO:0007669"/>
    <property type="project" value="TreeGrafter"/>
</dbReference>
<dbReference type="InterPro" id="IPR016024">
    <property type="entry name" value="ARM-type_fold"/>
</dbReference>
<dbReference type="SUPFAM" id="SSF48371">
    <property type="entry name" value="ARM repeat"/>
    <property type="match status" value="1"/>
</dbReference>
<organism evidence="2 3">
    <name type="scientific">Patella caerulea</name>
    <name type="common">Rayed Mediterranean limpet</name>
    <dbReference type="NCBI Taxonomy" id="87958"/>
    <lineage>
        <taxon>Eukaryota</taxon>
        <taxon>Metazoa</taxon>
        <taxon>Spiralia</taxon>
        <taxon>Lophotrochozoa</taxon>
        <taxon>Mollusca</taxon>
        <taxon>Gastropoda</taxon>
        <taxon>Patellogastropoda</taxon>
        <taxon>Patelloidea</taxon>
        <taxon>Patellidae</taxon>
        <taxon>Patella</taxon>
    </lineage>
</organism>
<protein>
    <recommendedName>
        <fullName evidence="4">Protein EFR3 homolog B</fullName>
    </recommendedName>
</protein>